<comment type="caution">
    <text evidence="2">The sequence shown here is derived from an EMBL/GenBank/DDBJ whole genome shotgun (WGS) entry which is preliminary data.</text>
</comment>
<dbReference type="AlphaFoldDB" id="A0A8B6EKN3"/>
<evidence type="ECO:0000313" key="2">
    <source>
        <dbReference type="EMBL" id="VDI35805.1"/>
    </source>
</evidence>
<gene>
    <name evidence="2" type="ORF">MGAL_10B069915</name>
</gene>
<keyword evidence="3" id="KW-1185">Reference proteome</keyword>
<dbReference type="InterPro" id="IPR055284">
    <property type="entry name" value="Galaxin-like"/>
</dbReference>
<dbReference type="Pfam" id="PF24748">
    <property type="entry name" value="Galaxin_repeat"/>
    <property type="match status" value="2"/>
</dbReference>
<feature type="domain" description="Galaxin-like repeats" evidence="1">
    <location>
        <begin position="216"/>
        <end position="337"/>
    </location>
</feature>
<dbReference type="Proteomes" id="UP000596742">
    <property type="component" value="Unassembled WGS sequence"/>
</dbReference>
<name>A0A8B6EKN3_MYTGA</name>
<evidence type="ECO:0000313" key="3">
    <source>
        <dbReference type="Proteomes" id="UP000596742"/>
    </source>
</evidence>
<accession>A0A8B6EKN3</accession>
<proteinExistence type="predicted"/>
<dbReference type="PANTHER" id="PTHR34490">
    <property type="entry name" value="PROTEIN CBG12054-RELATED"/>
    <property type="match status" value="1"/>
</dbReference>
<feature type="domain" description="Galaxin-like repeats" evidence="1">
    <location>
        <begin position="44"/>
        <end position="172"/>
    </location>
</feature>
<dbReference type="EMBL" id="UYJE01005271">
    <property type="protein sequence ID" value="VDI35805.1"/>
    <property type="molecule type" value="Genomic_DNA"/>
</dbReference>
<organism evidence="2 3">
    <name type="scientific">Mytilus galloprovincialis</name>
    <name type="common">Mediterranean mussel</name>
    <dbReference type="NCBI Taxonomy" id="29158"/>
    <lineage>
        <taxon>Eukaryota</taxon>
        <taxon>Metazoa</taxon>
        <taxon>Spiralia</taxon>
        <taxon>Lophotrochozoa</taxon>
        <taxon>Mollusca</taxon>
        <taxon>Bivalvia</taxon>
        <taxon>Autobranchia</taxon>
        <taxon>Pteriomorphia</taxon>
        <taxon>Mytilida</taxon>
        <taxon>Mytiloidea</taxon>
        <taxon>Mytilidae</taxon>
        <taxon>Mytilinae</taxon>
        <taxon>Mytilus</taxon>
    </lineage>
</organism>
<protein>
    <recommendedName>
        <fullName evidence="1">Galaxin-like repeats domain-containing protein</fullName>
    </recommendedName>
</protein>
<evidence type="ECO:0000259" key="1">
    <source>
        <dbReference type="Pfam" id="PF24748"/>
    </source>
</evidence>
<dbReference type="OrthoDB" id="6130541at2759"/>
<reference evidence="2" key="1">
    <citation type="submission" date="2018-11" db="EMBL/GenBank/DDBJ databases">
        <authorList>
            <person name="Alioto T."/>
            <person name="Alioto T."/>
        </authorList>
    </citation>
    <scope>NUCLEOTIDE SEQUENCE</scope>
</reference>
<dbReference type="InterPro" id="IPR056601">
    <property type="entry name" value="Galaxin_dom"/>
</dbReference>
<sequence length="409" mass="46190">MDIIETLDVKMRHQGINSILLFALCNYSIGVRTKYCLGKDGRLRPYNDLNEGCCNSGIYNKTVGADNFACCDGSYQVYNIRTHFCCENQLRRIQDEKQSYECCKNELRDKKIGVCCENVYYEQGRNGECCGQLLNKRNQYFCCKDKSSISAKLHQKTSNQKCCGINSYNKKTNNKENGCCEGVPYSTITSDCSHGHVVPKGHAWCSSDKIMGEQYKCCDGLRLDTSKYVCCGEEKISKITGYENKCCLVNGNKELYDASKQTCTQKGVVGQLSVTSSTTSKPDMCGWNTYNRFVDLCCQGILVEKGIVNEMQCCGVRPYFTTNQTCLDGVMRNNSLNSVSIIKDEIHDCIPIFEETYSSLIYWPSLDEWQELQGGWGKLPFAVGAIDGTSTEIYRPITEPQEQYYSGYR</sequence>